<dbReference type="EMBL" id="QRVK01000008">
    <property type="protein sequence ID" value="RGS43257.1"/>
    <property type="molecule type" value="Genomic_DNA"/>
</dbReference>
<evidence type="ECO:0000256" key="1">
    <source>
        <dbReference type="SAM" id="MobiDB-lite"/>
    </source>
</evidence>
<keyword evidence="2" id="KW-0812">Transmembrane</keyword>
<protein>
    <submittedName>
        <fullName evidence="3">Uncharacterized protein</fullName>
    </submittedName>
</protein>
<comment type="caution">
    <text evidence="3">The sequence shown here is derived from an EMBL/GenBank/DDBJ whole genome shotgun (WGS) entry which is preliminary data.</text>
</comment>
<feature type="compositionally biased region" description="Basic and acidic residues" evidence="1">
    <location>
        <begin position="50"/>
        <end position="61"/>
    </location>
</feature>
<evidence type="ECO:0000313" key="3">
    <source>
        <dbReference type="EMBL" id="RGS43257.1"/>
    </source>
</evidence>
<gene>
    <name evidence="3" type="ORF">DWX94_05070</name>
</gene>
<accession>A0A412IT19</accession>
<feature type="compositionally biased region" description="Polar residues" evidence="1">
    <location>
        <begin position="27"/>
        <end position="49"/>
    </location>
</feature>
<dbReference type="AlphaFoldDB" id="A0A412IT19"/>
<organism evidence="3 4">
    <name type="scientific">Coprococcus eutactus</name>
    <dbReference type="NCBI Taxonomy" id="33043"/>
    <lineage>
        <taxon>Bacteria</taxon>
        <taxon>Bacillati</taxon>
        <taxon>Bacillota</taxon>
        <taxon>Clostridia</taxon>
        <taxon>Lachnospirales</taxon>
        <taxon>Lachnospiraceae</taxon>
        <taxon>Coprococcus</taxon>
    </lineage>
</organism>
<keyword evidence="2" id="KW-0472">Membrane</keyword>
<keyword evidence="2" id="KW-1133">Transmembrane helix</keyword>
<evidence type="ECO:0000313" key="4">
    <source>
        <dbReference type="Proteomes" id="UP000283295"/>
    </source>
</evidence>
<evidence type="ECO:0000256" key="2">
    <source>
        <dbReference type="SAM" id="Phobius"/>
    </source>
</evidence>
<feature type="region of interest" description="Disordered" evidence="1">
    <location>
        <begin position="1"/>
        <end position="128"/>
    </location>
</feature>
<dbReference type="Proteomes" id="UP000283295">
    <property type="component" value="Unassembled WGS sequence"/>
</dbReference>
<feature type="transmembrane region" description="Helical" evidence="2">
    <location>
        <begin position="167"/>
        <end position="188"/>
    </location>
</feature>
<dbReference type="OrthoDB" id="2064927at2"/>
<feature type="compositionally biased region" description="Basic residues" evidence="1">
    <location>
        <begin position="1"/>
        <end position="12"/>
    </location>
</feature>
<reference evidence="3 4" key="1">
    <citation type="submission" date="2018-08" db="EMBL/GenBank/DDBJ databases">
        <title>A genome reference for cultivated species of the human gut microbiota.</title>
        <authorList>
            <person name="Zou Y."/>
            <person name="Xue W."/>
            <person name="Luo G."/>
        </authorList>
    </citation>
    <scope>NUCLEOTIDE SEQUENCE [LARGE SCALE GENOMIC DNA]</scope>
    <source>
        <strain evidence="3 4">AF22-21</strain>
    </source>
</reference>
<sequence>MSGKNKKSKNKRSSSNSQVKPEALAKQTKQTVQDAPAKQTKQAAQSGLQENRDIKAADYQKCKQKANSMPETNSKSEPDIKSKSTDKTEVATENQPVKFRRISIEGVDDRMPHSKPAKKSLHADSNLDMLGMSKKQRRAARKELYQKNTEGMSRREKFSYFFDYYKWRVITPILVVAFLCYLGGTIYMNKRPVALGFVVLNAQDADIVNLSFEDDYIDHFGITGSYQFKESVGLDIDYDYYLEHSEYVQTSNSTDYSILSSDCDLGSYDVIISNATGVKYCAAQNIAKPLKGYLSEDAYAKLEPYMVEFNDPNGTARTYAIDISDTQFAKDLDTGYSDVYVAFPGVIDRNYTNSLRFLNYVLSIDLTE</sequence>
<feature type="compositionally biased region" description="Basic and acidic residues" evidence="1">
    <location>
        <begin position="74"/>
        <end position="90"/>
    </location>
</feature>
<name>A0A412IT19_9FIRM</name>
<proteinExistence type="predicted"/>